<reference evidence="2 3" key="1">
    <citation type="submission" date="2019-02" db="EMBL/GenBank/DDBJ databases">
        <title>Sequencing the genomes of 1000 actinobacteria strains.</title>
        <authorList>
            <person name="Klenk H.-P."/>
        </authorList>
    </citation>
    <scope>NUCLEOTIDE SEQUENCE [LARGE SCALE GENOMIC DNA]</scope>
    <source>
        <strain evidence="2 3">DSM 16932</strain>
    </source>
</reference>
<feature type="region of interest" description="Disordered" evidence="1">
    <location>
        <begin position="1"/>
        <end position="20"/>
    </location>
</feature>
<dbReference type="RefSeq" id="WP_130415932.1">
    <property type="nucleotide sequence ID" value="NZ_SGWX01000001.1"/>
</dbReference>
<evidence type="ECO:0000313" key="2">
    <source>
        <dbReference type="EMBL" id="RZS62466.1"/>
    </source>
</evidence>
<gene>
    <name evidence="2" type="ORF">EV386_2799</name>
</gene>
<accession>A0A4Q7M3G9</accession>
<dbReference type="AlphaFoldDB" id="A0A4Q7M3G9"/>
<dbReference type="Proteomes" id="UP000293852">
    <property type="component" value="Unassembled WGS sequence"/>
</dbReference>
<sequence>MPDLPPDPHPVTSLDPTSEPGLWLVTTASGSRHLIDTQDPDTAPRVQRLPRADTTPVDGEFLAATLRRDSEWMPLLGAGWLDSMTGERGDGLRVGADAVLWLDLRGDGIPTVWRTTPVVTIEQVSERAARVLVRSALPDPTRCYVTGCDRENEVMLHLRDDPWGGADLCMEHARLAAERVRSLIARCGCGFCERARVTLLGMDA</sequence>
<dbReference type="OrthoDB" id="4828637at2"/>
<keyword evidence="3" id="KW-1185">Reference proteome</keyword>
<proteinExistence type="predicted"/>
<comment type="caution">
    <text evidence="2">The sequence shown here is derived from an EMBL/GenBank/DDBJ whole genome shotgun (WGS) entry which is preliminary data.</text>
</comment>
<evidence type="ECO:0000256" key="1">
    <source>
        <dbReference type="SAM" id="MobiDB-lite"/>
    </source>
</evidence>
<name>A0A4Q7M3G9_9MICO</name>
<dbReference type="EMBL" id="SGWX01000001">
    <property type="protein sequence ID" value="RZS62466.1"/>
    <property type="molecule type" value="Genomic_DNA"/>
</dbReference>
<evidence type="ECO:0000313" key="3">
    <source>
        <dbReference type="Proteomes" id="UP000293852"/>
    </source>
</evidence>
<protein>
    <submittedName>
        <fullName evidence="2">Uncharacterized protein</fullName>
    </submittedName>
</protein>
<organism evidence="2 3">
    <name type="scientific">Xylanimonas ulmi</name>
    <dbReference type="NCBI Taxonomy" id="228973"/>
    <lineage>
        <taxon>Bacteria</taxon>
        <taxon>Bacillati</taxon>
        <taxon>Actinomycetota</taxon>
        <taxon>Actinomycetes</taxon>
        <taxon>Micrococcales</taxon>
        <taxon>Promicromonosporaceae</taxon>
        <taxon>Xylanimonas</taxon>
    </lineage>
</organism>